<dbReference type="EMBL" id="FWZB01000036">
    <property type="protein sequence ID" value="SMD95297.1"/>
    <property type="molecule type" value="Genomic_DNA"/>
</dbReference>
<dbReference type="PANTHER" id="PTHR37017:SF11">
    <property type="entry name" value="ESTERASE_LIPASE_THIOESTERASE DOMAIN-CONTAINING PROTEIN"/>
    <property type="match status" value="1"/>
</dbReference>
<protein>
    <submittedName>
        <fullName evidence="2">Pyrethroid hydrolase</fullName>
        <ecNumber evidence="2">3.1.1.88</ecNumber>
    </submittedName>
</protein>
<dbReference type="SUPFAM" id="SSF53474">
    <property type="entry name" value="alpha/beta-Hydrolases"/>
    <property type="match status" value="1"/>
</dbReference>
<keyword evidence="2" id="KW-0378">Hydrolase</keyword>
<accession>A0A3P1C6H2</accession>
<evidence type="ECO:0000313" key="2">
    <source>
        <dbReference type="EMBL" id="SMD95297.1"/>
    </source>
</evidence>
<dbReference type="Gene3D" id="3.40.50.1820">
    <property type="entry name" value="alpha/beta hydrolase"/>
    <property type="match status" value="1"/>
</dbReference>
<organism evidence="2 3">
    <name type="scientific">Bacillus pacificus</name>
    <dbReference type="NCBI Taxonomy" id="2026187"/>
    <lineage>
        <taxon>Bacteria</taxon>
        <taxon>Bacillati</taxon>
        <taxon>Bacillota</taxon>
        <taxon>Bacilli</taxon>
        <taxon>Bacillales</taxon>
        <taxon>Bacillaceae</taxon>
        <taxon>Bacillus</taxon>
        <taxon>Bacillus cereus group</taxon>
    </lineage>
</organism>
<evidence type="ECO:0000313" key="3">
    <source>
        <dbReference type="Proteomes" id="UP000194499"/>
    </source>
</evidence>
<gene>
    <name evidence="2" type="primary">pytH</name>
    <name evidence="2" type="ORF">BACERE00191_02075</name>
</gene>
<dbReference type="PANTHER" id="PTHR37017">
    <property type="entry name" value="AB HYDROLASE-1 DOMAIN-CONTAINING PROTEIN-RELATED"/>
    <property type="match status" value="1"/>
</dbReference>
<evidence type="ECO:0000259" key="1">
    <source>
        <dbReference type="Pfam" id="PF12697"/>
    </source>
</evidence>
<dbReference type="RefSeq" id="WP_000447394.1">
    <property type="nucleotide sequence ID" value="NZ_CP093424.1"/>
</dbReference>
<dbReference type="InterPro" id="IPR052897">
    <property type="entry name" value="Sec-Metab_Biosynth_Hydrolase"/>
</dbReference>
<accession>A0A1Y5ZJC4</accession>
<proteinExistence type="predicted"/>
<dbReference type="InterPro" id="IPR029058">
    <property type="entry name" value="AB_hydrolase_fold"/>
</dbReference>
<dbReference type="Pfam" id="PF12697">
    <property type="entry name" value="Abhydrolase_6"/>
    <property type="match status" value="1"/>
</dbReference>
<reference evidence="3" key="1">
    <citation type="submission" date="2017-04" db="EMBL/GenBank/DDBJ databases">
        <authorList>
            <person name="Criscuolo A."/>
        </authorList>
    </citation>
    <scope>NUCLEOTIDE SEQUENCE [LARGE SCALE GENOMIC DNA]</scope>
</reference>
<sequence>METFVLVHGAWDGGYVWKKLAKLLRERGHSVYTPTLTGLGERTHLMQPNIGLKTFIQDIVNTIKYEGLRDVILVGHSYSGMVITGVAEEIPEFIKELVYVDAMLPENGDSVMDISGPEMAAHFIEEVKVYGEGWRVLPRNTIDEKKSAMSLLAFTQSVEIKNSKAQLIPHIYVEVKDNPEHWPMTPIFLESAKKARDRKWKVFSIEVGGHWVMETNPEALVRILNQCVEVV</sequence>
<name>A0A1Y5ZJC4_9BACI</name>
<dbReference type="EC" id="3.1.1.88" evidence="2"/>
<dbReference type="AlphaFoldDB" id="A0A1Y5ZJC4"/>
<feature type="domain" description="AB hydrolase-1" evidence="1">
    <location>
        <begin position="4"/>
        <end position="222"/>
    </location>
</feature>
<dbReference type="InterPro" id="IPR000073">
    <property type="entry name" value="AB_hydrolase_1"/>
</dbReference>
<dbReference type="GO" id="GO:0102209">
    <property type="term" value="F:trans-permethrin hydrolase activity"/>
    <property type="evidence" value="ECO:0007669"/>
    <property type="project" value="UniProtKB-EC"/>
</dbReference>
<dbReference type="Proteomes" id="UP000194499">
    <property type="component" value="Unassembled WGS sequence"/>
</dbReference>